<organism evidence="1 2">
    <name type="scientific">Xylaria bambusicola</name>
    <dbReference type="NCBI Taxonomy" id="326684"/>
    <lineage>
        <taxon>Eukaryota</taxon>
        <taxon>Fungi</taxon>
        <taxon>Dikarya</taxon>
        <taxon>Ascomycota</taxon>
        <taxon>Pezizomycotina</taxon>
        <taxon>Sordariomycetes</taxon>
        <taxon>Xylariomycetidae</taxon>
        <taxon>Xylariales</taxon>
        <taxon>Xylariaceae</taxon>
        <taxon>Xylaria</taxon>
    </lineage>
</organism>
<keyword evidence="2" id="KW-1185">Reference proteome</keyword>
<dbReference type="InterPro" id="IPR036188">
    <property type="entry name" value="FAD/NAD-bd_sf"/>
</dbReference>
<comment type="caution">
    <text evidence="1">The sequence shown here is derived from an EMBL/GenBank/DDBJ whole genome shotgun (WGS) entry which is preliminary data.</text>
</comment>
<evidence type="ECO:0008006" key="3">
    <source>
        <dbReference type="Google" id="ProtNLM"/>
    </source>
</evidence>
<evidence type="ECO:0000313" key="1">
    <source>
        <dbReference type="EMBL" id="KAK5637076.1"/>
    </source>
</evidence>
<accession>A0AAN7V0Z8</accession>
<proteinExistence type="predicted"/>
<gene>
    <name evidence="1" type="ORF">RRF57_012788</name>
</gene>
<protein>
    <recommendedName>
        <fullName evidence="3">FAD-binding domain-containing protein</fullName>
    </recommendedName>
</protein>
<dbReference type="AlphaFoldDB" id="A0AAN7V0Z8"/>
<name>A0AAN7V0Z8_9PEZI</name>
<sequence length="157" mass="17684">MLGRPNSEVLNSIKVVCVWGETILWGEVMERYLSLGHSVYAMVSKNFNFVLFAGLNKVNKGFSGDYYWYIYWADENADQPDHWLPKTPKSTKLDYVLKITKALDPKFREILLLTPAEGIVLEMPVIRDAVIPSFPSTGRVAVVGDAAHPIIPCKSRP</sequence>
<evidence type="ECO:0000313" key="2">
    <source>
        <dbReference type="Proteomes" id="UP001305414"/>
    </source>
</evidence>
<dbReference type="Proteomes" id="UP001305414">
    <property type="component" value="Unassembled WGS sequence"/>
</dbReference>
<reference evidence="1 2" key="1">
    <citation type="submission" date="2023-10" db="EMBL/GenBank/DDBJ databases">
        <title>Draft genome sequence of Xylaria bambusicola isolate GMP-LS, the root and basal stem rot pathogen of sugarcane in Indonesia.</title>
        <authorList>
            <person name="Selvaraj P."/>
            <person name="Muralishankar V."/>
            <person name="Muruganantham S."/>
            <person name="Sp S."/>
            <person name="Haryani S."/>
            <person name="Lau K.J.X."/>
            <person name="Naqvi N.I."/>
        </authorList>
    </citation>
    <scope>NUCLEOTIDE SEQUENCE [LARGE SCALE GENOMIC DNA]</scope>
    <source>
        <strain evidence="1">GMP-LS</strain>
    </source>
</reference>
<dbReference type="Gene3D" id="3.50.50.60">
    <property type="entry name" value="FAD/NAD(P)-binding domain"/>
    <property type="match status" value="1"/>
</dbReference>
<dbReference type="EMBL" id="JAWHQM010000090">
    <property type="protein sequence ID" value="KAK5637076.1"/>
    <property type="molecule type" value="Genomic_DNA"/>
</dbReference>